<dbReference type="Proteomes" id="UP000007015">
    <property type="component" value="Chromosome 11"/>
</dbReference>
<dbReference type="GO" id="GO:0030247">
    <property type="term" value="F:polysaccharide binding"/>
    <property type="evidence" value="ECO:0007669"/>
    <property type="project" value="InterPro"/>
</dbReference>
<dbReference type="GO" id="GO:0016020">
    <property type="term" value="C:membrane"/>
    <property type="evidence" value="ECO:0007669"/>
    <property type="project" value="UniProtKB-SubCell"/>
</dbReference>
<proteinExistence type="predicted"/>
<protein>
    <recommendedName>
        <fullName evidence="4">Wall-associated receptor kinase galacturonan-binding domain-containing protein</fullName>
    </recommendedName>
</protein>
<dbReference type="STRING" id="39946.B8BIK4"/>
<evidence type="ECO:0000313" key="6">
    <source>
        <dbReference type="Proteomes" id="UP000007015"/>
    </source>
</evidence>
<dbReference type="PANTHER" id="PTHR33491">
    <property type="entry name" value="OSJNBA0016N04.9 PROTEIN"/>
    <property type="match status" value="1"/>
</dbReference>
<dbReference type="HOGENOM" id="CLU_1491385_0_0_1"/>
<reference evidence="5 6" key="1">
    <citation type="journal article" date="2005" name="PLoS Biol.">
        <title>The genomes of Oryza sativa: a history of duplications.</title>
        <authorList>
            <person name="Yu J."/>
            <person name="Wang J."/>
            <person name="Lin W."/>
            <person name="Li S."/>
            <person name="Li H."/>
            <person name="Zhou J."/>
            <person name="Ni P."/>
            <person name="Dong W."/>
            <person name="Hu S."/>
            <person name="Zeng C."/>
            <person name="Zhang J."/>
            <person name="Zhang Y."/>
            <person name="Li R."/>
            <person name="Xu Z."/>
            <person name="Li S."/>
            <person name="Li X."/>
            <person name="Zheng H."/>
            <person name="Cong L."/>
            <person name="Lin L."/>
            <person name="Yin J."/>
            <person name="Geng J."/>
            <person name="Li G."/>
            <person name="Shi J."/>
            <person name="Liu J."/>
            <person name="Lv H."/>
            <person name="Li J."/>
            <person name="Wang J."/>
            <person name="Deng Y."/>
            <person name="Ran L."/>
            <person name="Shi X."/>
            <person name="Wang X."/>
            <person name="Wu Q."/>
            <person name="Li C."/>
            <person name="Ren X."/>
            <person name="Wang J."/>
            <person name="Wang X."/>
            <person name="Li D."/>
            <person name="Liu D."/>
            <person name="Zhang X."/>
            <person name="Ji Z."/>
            <person name="Zhao W."/>
            <person name="Sun Y."/>
            <person name="Zhang Z."/>
            <person name="Bao J."/>
            <person name="Han Y."/>
            <person name="Dong L."/>
            <person name="Ji J."/>
            <person name="Chen P."/>
            <person name="Wu S."/>
            <person name="Liu J."/>
            <person name="Xiao Y."/>
            <person name="Bu D."/>
            <person name="Tan J."/>
            <person name="Yang L."/>
            <person name="Ye C."/>
            <person name="Zhang J."/>
            <person name="Xu J."/>
            <person name="Zhou Y."/>
            <person name="Yu Y."/>
            <person name="Zhang B."/>
            <person name="Zhuang S."/>
            <person name="Wei H."/>
            <person name="Liu B."/>
            <person name="Lei M."/>
            <person name="Yu H."/>
            <person name="Li Y."/>
            <person name="Xu H."/>
            <person name="Wei S."/>
            <person name="He X."/>
            <person name="Fang L."/>
            <person name="Zhang Z."/>
            <person name="Zhang Y."/>
            <person name="Huang X."/>
            <person name="Su Z."/>
            <person name="Tong W."/>
            <person name="Li J."/>
            <person name="Tong Z."/>
            <person name="Li S."/>
            <person name="Ye J."/>
            <person name="Wang L."/>
            <person name="Fang L."/>
            <person name="Lei T."/>
            <person name="Chen C."/>
            <person name="Chen H."/>
            <person name="Xu Z."/>
            <person name="Li H."/>
            <person name="Huang H."/>
            <person name="Zhang F."/>
            <person name="Xu H."/>
            <person name="Li N."/>
            <person name="Zhao C."/>
            <person name="Li S."/>
            <person name="Dong L."/>
            <person name="Huang Y."/>
            <person name="Li L."/>
            <person name="Xi Y."/>
            <person name="Qi Q."/>
            <person name="Li W."/>
            <person name="Zhang B."/>
            <person name="Hu W."/>
            <person name="Zhang Y."/>
            <person name="Tian X."/>
            <person name="Jiao Y."/>
            <person name="Liang X."/>
            <person name="Jin J."/>
            <person name="Gao L."/>
            <person name="Zheng W."/>
            <person name="Hao B."/>
            <person name="Liu S."/>
            <person name="Wang W."/>
            <person name="Yuan L."/>
            <person name="Cao M."/>
            <person name="McDermott J."/>
            <person name="Samudrala R."/>
            <person name="Wang J."/>
            <person name="Wong G.K."/>
            <person name="Yang H."/>
        </authorList>
    </citation>
    <scope>NUCLEOTIDE SEQUENCE [LARGE SCALE GENOMIC DNA]</scope>
    <source>
        <strain evidence="6">cv. 93-11</strain>
    </source>
</reference>
<name>B8BIK4_ORYSI</name>
<comment type="subcellular location">
    <subcellularLocation>
        <location evidence="1">Membrane</location>
        <topology evidence="1">Single-pass membrane protein</topology>
    </subcellularLocation>
</comment>
<dbReference type="EMBL" id="CM000136">
    <property type="protein sequence ID" value="EEC68639.1"/>
    <property type="molecule type" value="Genomic_DNA"/>
</dbReference>
<dbReference type="AlphaFoldDB" id="B8BIK4"/>
<feature type="chain" id="PRO_5002868265" description="Wall-associated receptor kinase galacturonan-binding domain-containing protein" evidence="3">
    <location>
        <begin position="39"/>
        <end position="181"/>
    </location>
</feature>
<dbReference type="InterPro" id="IPR025287">
    <property type="entry name" value="WAK_GUB"/>
</dbReference>
<evidence type="ECO:0000313" key="5">
    <source>
        <dbReference type="EMBL" id="EEC68639.1"/>
    </source>
</evidence>
<evidence type="ECO:0000256" key="3">
    <source>
        <dbReference type="SAM" id="SignalP"/>
    </source>
</evidence>
<gene>
    <name evidence="5" type="ORF">OsI_37034</name>
</gene>
<feature type="signal peptide" evidence="3">
    <location>
        <begin position="1"/>
        <end position="38"/>
    </location>
</feature>
<sequence>MAVKKHNVAMQLLQVVLWLVGVALFSVMASSAPAAVAAAPPPADCPSKCGDVDIPFPFGIGDDHCFWPGFDVVCNHSFTPPRPYYGNMEIKDISLPKGETRVHFRAAKLLRLVQHQQQLRVRRRLAMAQPHRDAVPCVAGEERVHGHRVRHAGDDVRQGGRELLDRLRHDVRELGCRRQRR</sequence>
<dbReference type="Pfam" id="PF13947">
    <property type="entry name" value="GUB_WAK_bind"/>
    <property type="match status" value="1"/>
</dbReference>
<dbReference type="Gramene" id="BGIOSGA035716-TA">
    <property type="protein sequence ID" value="BGIOSGA035716-PA"/>
    <property type="gene ID" value="BGIOSGA035716"/>
</dbReference>
<keyword evidence="6" id="KW-1185">Reference proteome</keyword>
<accession>B8BIK4</accession>
<evidence type="ECO:0000256" key="2">
    <source>
        <dbReference type="ARBA" id="ARBA00022729"/>
    </source>
</evidence>
<organism evidence="5 6">
    <name type="scientific">Oryza sativa subsp. indica</name>
    <name type="common">Rice</name>
    <dbReference type="NCBI Taxonomy" id="39946"/>
    <lineage>
        <taxon>Eukaryota</taxon>
        <taxon>Viridiplantae</taxon>
        <taxon>Streptophyta</taxon>
        <taxon>Embryophyta</taxon>
        <taxon>Tracheophyta</taxon>
        <taxon>Spermatophyta</taxon>
        <taxon>Magnoliopsida</taxon>
        <taxon>Liliopsida</taxon>
        <taxon>Poales</taxon>
        <taxon>Poaceae</taxon>
        <taxon>BOP clade</taxon>
        <taxon>Oryzoideae</taxon>
        <taxon>Oryzeae</taxon>
        <taxon>Oryzinae</taxon>
        <taxon>Oryza</taxon>
        <taxon>Oryza sativa</taxon>
    </lineage>
</organism>
<feature type="domain" description="Wall-associated receptor kinase galacturonan-binding" evidence="4">
    <location>
        <begin position="45"/>
        <end position="102"/>
    </location>
</feature>
<keyword evidence="2 3" id="KW-0732">Signal</keyword>
<evidence type="ECO:0000256" key="1">
    <source>
        <dbReference type="ARBA" id="ARBA00004167"/>
    </source>
</evidence>
<evidence type="ECO:0000259" key="4">
    <source>
        <dbReference type="Pfam" id="PF13947"/>
    </source>
</evidence>